<organism evidence="1">
    <name type="scientific">marine metagenome</name>
    <dbReference type="NCBI Taxonomy" id="408172"/>
    <lineage>
        <taxon>unclassified sequences</taxon>
        <taxon>metagenomes</taxon>
        <taxon>ecological metagenomes</taxon>
    </lineage>
</organism>
<reference evidence="1" key="1">
    <citation type="submission" date="2018-05" db="EMBL/GenBank/DDBJ databases">
        <authorList>
            <person name="Lanie J.A."/>
            <person name="Ng W.-L."/>
            <person name="Kazmierczak K.M."/>
            <person name="Andrzejewski T.M."/>
            <person name="Davidsen T.M."/>
            <person name="Wayne K.J."/>
            <person name="Tettelin H."/>
            <person name="Glass J.I."/>
            <person name="Rusch D."/>
            <person name="Podicherti R."/>
            <person name="Tsui H.-C.T."/>
            <person name="Winkler M.E."/>
        </authorList>
    </citation>
    <scope>NUCLEOTIDE SEQUENCE</scope>
</reference>
<gene>
    <name evidence="1" type="ORF">METZ01_LOCUS461522</name>
</gene>
<name>A0A383ANH9_9ZZZZ</name>
<accession>A0A383ANH9</accession>
<proteinExistence type="predicted"/>
<evidence type="ECO:0000313" key="1">
    <source>
        <dbReference type="EMBL" id="SVE08668.1"/>
    </source>
</evidence>
<sequence>MVTVVAQTWLDRLGIRFISLLILVGFMCPAQLGCMPVSDTADEPVDASHTGKAQGLVIRGLAPPVTGGFNSVVMVEPELPWA</sequence>
<dbReference type="EMBL" id="UINC01193186">
    <property type="protein sequence ID" value="SVE08668.1"/>
    <property type="molecule type" value="Genomic_DNA"/>
</dbReference>
<protein>
    <submittedName>
        <fullName evidence="1">Uncharacterized protein</fullName>
    </submittedName>
</protein>
<feature type="non-terminal residue" evidence="1">
    <location>
        <position position="82"/>
    </location>
</feature>
<dbReference type="AlphaFoldDB" id="A0A383ANH9"/>